<dbReference type="InParanoid" id="D9Q223"/>
<dbReference type="STRING" id="666510.ASAC_0956"/>
<dbReference type="AlphaFoldDB" id="D9Q223"/>
<dbReference type="OrthoDB" id="46099at2157"/>
<dbReference type="EMBL" id="CP001742">
    <property type="protein sequence ID" value="ADL19361.1"/>
    <property type="molecule type" value="Genomic_DNA"/>
</dbReference>
<dbReference type="KEGG" id="asc:ASAC_0956"/>
<accession>D9Q223</accession>
<evidence type="ECO:0000313" key="3">
    <source>
        <dbReference type="Proteomes" id="UP000000346"/>
    </source>
</evidence>
<keyword evidence="3" id="KW-1185">Reference proteome</keyword>
<sequence>MSSVVADALELRDIIRSLVSGAPEACDFEWRSLPEPSKGPVAYSVEDGGQGDRKLRTYTLFAVKAWGASFSDNGQFNSVQEGFVGLVVPQGLEPGQRLRLYRQVLELDVSAKSAARGGIALFDGTPPMRWGRVGTEVTWGESLELAARVLVNRSEALKGLTQGTCTEPDVECVLDIISNASRRPLTARALLRLAAQGGLDLNSGNGRKIIYSVLAMENLERLYLFKSVVEKAWSQNSIPVFVVKTSRSTSFCNRSLPDIHVIEGALRAKGNLEPGYTVANVYNSIYDYFGLKESGRSMYPDVGDLREFYENRLSVVTAFVRLRRGGYIFKVEVVYDRRAQSYEQVLREALSKLSALPLTAEGYPLPLLMADSKARVTSAEMDAALRAVSLDLVPESRSVLRV</sequence>
<feature type="domain" description="NurA" evidence="1">
    <location>
        <begin position="40"/>
        <end position="376"/>
    </location>
</feature>
<protein>
    <submittedName>
        <fullName evidence="2">5' to 3' nuclease repair protein NurA</fullName>
    </submittedName>
</protein>
<dbReference type="HOGENOM" id="CLU_684437_0_0_2"/>
<proteinExistence type="predicted"/>
<reference evidence="2 3" key="1">
    <citation type="journal article" date="2010" name="Appl. Environ. Microbiol.">
        <title>The genome sequence of the crenarchaeon Acidilobus saccharovorans supports a new order, Acidilobales, and suggests an important ecological role in terrestrial acidic hot springs.</title>
        <authorList>
            <person name="Mardanov A.V."/>
            <person name="Svetlitchnyi V.A."/>
            <person name="Beletsky A.V."/>
            <person name="Prokofeva M.I."/>
            <person name="Bonch-Osmolovskaya E.A."/>
            <person name="Ravin N.V."/>
            <person name="Skryabin K.G."/>
        </authorList>
    </citation>
    <scope>NUCLEOTIDE SEQUENCE [LARGE SCALE GENOMIC DNA]</scope>
    <source>
        <strain evidence="3">DSM 16705 / JCM 18335 / VKM B-2471 / 345-15</strain>
    </source>
</reference>
<dbReference type="SMART" id="SM00933">
    <property type="entry name" value="NurA"/>
    <property type="match status" value="1"/>
</dbReference>
<dbReference type="GeneID" id="9499198"/>
<dbReference type="Proteomes" id="UP000000346">
    <property type="component" value="Chromosome"/>
</dbReference>
<dbReference type="Pfam" id="PF09376">
    <property type="entry name" value="NurA"/>
    <property type="match status" value="1"/>
</dbReference>
<dbReference type="RefSeq" id="WP_013266873.1">
    <property type="nucleotide sequence ID" value="NC_014374.1"/>
</dbReference>
<dbReference type="InterPro" id="IPR018977">
    <property type="entry name" value="NurA_domain"/>
</dbReference>
<gene>
    <name evidence="2" type="ordered locus">ASAC_0956</name>
</gene>
<dbReference type="eggNOG" id="arCOG00367">
    <property type="taxonomic scope" value="Archaea"/>
</dbReference>
<evidence type="ECO:0000259" key="1">
    <source>
        <dbReference type="SMART" id="SM00933"/>
    </source>
</evidence>
<organism evidence="2 3">
    <name type="scientific">Acidilobus saccharovorans (strain DSM 16705 / JCM 18335 / VKM B-2471 / 345-15)</name>
    <dbReference type="NCBI Taxonomy" id="666510"/>
    <lineage>
        <taxon>Archaea</taxon>
        <taxon>Thermoproteota</taxon>
        <taxon>Thermoprotei</taxon>
        <taxon>Acidilobales</taxon>
        <taxon>Acidilobaceae</taxon>
        <taxon>Acidilobus</taxon>
    </lineage>
</organism>
<evidence type="ECO:0000313" key="2">
    <source>
        <dbReference type="EMBL" id="ADL19361.1"/>
    </source>
</evidence>
<name>D9Q223_ACIS3</name>